<name>A0AC58S5F7_TOBAC</name>
<gene>
    <name evidence="2" type="primary">LOC142165731</name>
</gene>
<sequence>MGSHGDNITSPSVPTNAGFTPFTLDPSHPFYVYPPDNPRSQLLPVPFNGHGFVLWKSSMLTSLYAKNKLGMLDGRIAQLLANSPFYSYWERYNDMVKSWIINSVSRGTTTRVMYFITAKEVWTDINERSLWDELNSSYIGSICSCGALPKFIEDQQLFQFLNGLNNSHSTVKSVIMLMNPLPPISKAYSLLQQDEIQRETQASILNFPNESACFFVSSTTPNRNFNQSINFNSKKNNSASYKYCKKPGHTMEKCCRLHCFPADFEFSKGKKSASCV</sequence>
<organism evidence="1 2">
    <name type="scientific">Nicotiana tabacum</name>
    <name type="common">Common tobacco</name>
    <dbReference type="NCBI Taxonomy" id="4097"/>
    <lineage>
        <taxon>Eukaryota</taxon>
        <taxon>Viridiplantae</taxon>
        <taxon>Streptophyta</taxon>
        <taxon>Embryophyta</taxon>
        <taxon>Tracheophyta</taxon>
        <taxon>Spermatophyta</taxon>
        <taxon>Magnoliopsida</taxon>
        <taxon>eudicotyledons</taxon>
        <taxon>Gunneridae</taxon>
        <taxon>Pentapetalae</taxon>
        <taxon>asterids</taxon>
        <taxon>lamiids</taxon>
        <taxon>Solanales</taxon>
        <taxon>Solanaceae</taxon>
        <taxon>Nicotianoideae</taxon>
        <taxon>Nicotianeae</taxon>
        <taxon>Nicotiana</taxon>
    </lineage>
</organism>
<reference evidence="1" key="1">
    <citation type="journal article" date="2014" name="Nat. Commun.">
        <title>The tobacco genome sequence and its comparison with those of tomato and potato.</title>
        <authorList>
            <person name="Sierro N."/>
            <person name="Battey J.N."/>
            <person name="Ouadi S."/>
            <person name="Bakaher N."/>
            <person name="Bovet L."/>
            <person name="Willig A."/>
            <person name="Goepfert S."/>
            <person name="Peitsch M.C."/>
            <person name="Ivanov N.V."/>
        </authorList>
    </citation>
    <scope>NUCLEOTIDE SEQUENCE [LARGE SCALE GENOMIC DNA]</scope>
</reference>
<reference evidence="2" key="2">
    <citation type="submission" date="2025-08" db="UniProtKB">
        <authorList>
            <consortium name="RefSeq"/>
        </authorList>
    </citation>
    <scope>IDENTIFICATION</scope>
    <source>
        <tissue evidence="2">Leaf</tissue>
    </source>
</reference>
<evidence type="ECO:0000313" key="1">
    <source>
        <dbReference type="Proteomes" id="UP000790787"/>
    </source>
</evidence>
<protein>
    <submittedName>
        <fullName evidence="2">Uncharacterized protein LOC142165731</fullName>
    </submittedName>
</protein>
<dbReference type="Proteomes" id="UP000790787">
    <property type="component" value="Chromosome 11"/>
</dbReference>
<keyword evidence="1" id="KW-1185">Reference proteome</keyword>
<evidence type="ECO:0000313" key="2">
    <source>
        <dbReference type="RefSeq" id="XP_075080194.1"/>
    </source>
</evidence>
<dbReference type="RefSeq" id="XP_075080194.1">
    <property type="nucleotide sequence ID" value="XM_075224093.1"/>
</dbReference>
<accession>A0AC58S5F7</accession>
<proteinExistence type="predicted"/>